<name>A0A8J3G6G6_9BACT</name>
<keyword evidence="3" id="KW-1185">Reference proteome</keyword>
<keyword evidence="1" id="KW-0732">Signal</keyword>
<organism evidence="2 3">
    <name type="scientific">Mongoliitalea lutea</name>
    <dbReference type="NCBI Taxonomy" id="849756"/>
    <lineage>
        <taxon>Bacteria</taxon>
        <taxon>Pseudomonadati</taxon>
        <taxon>Bacteroidota</taxon>
        <taxon>Cytophagia</taxon>
        <taxon>Cytophagales</taxon>
        <taxon>Cyclobacteriaceae</taxon>
        <taxon>Mongoliitalea</taxon>
    </lineage>
</organism>
<reference evidence="2" key="2">
    <citation type="submission" date="2020-09" db="EMBL/GenBank/DDBJ databases">
        <authorList>
            <person name="Sun Q."/>
            <person name="Kim S."/>
        </authorList>
    </citation>
    <scope>NUCLEOTIDE SEQUENCE</scope>
    <source>
        <strain evidence="2">KCTC 23224</strain>
    </source>
</reference>
<evidence type="ECO:0000313" key="2">
    <source>
        <dbReference type="EMBL" id="GHB44244.1"/>
    </source>
</evidence>
<dbReference type="AlphaFoldDB" id="A0A8J3G6G6"/>
<sequence length="173" mass="19662">MKKVLLIFLLCFSSQQLLFAQDFAGSEVRLNFLNLIALGKVELGYEKFIAKDQSVGVELHLNDRFAYRSTGSDRNFSASSIQLSYQFYFAGEEDHRLFLFPFFKYRFGEFSEPAGVTNLNSGFIGLGGGYKWAFNDKFAFGPFASIARGFSEEVQDRFSAIEFNFGFTVGLRF</sequence>
<feature type="chain" id="PRO_5035163797" description="Outer membrane protein beta-barrel domain-containing protein" evidence="1">
    <location>
        <begin position="21"/>
        <end position="173"/>
    </location>
</feature>
<dbReference type="EMBL" id="BMYF01000017">
    <property type="protein sequence ID" value="GHB44244.1"/>
    <property type="molecule type" value="Genomic_DNA"/>
</dbReference>
<evidence type="ECO:0008006" key="4">
    <source>
        <dbReference type="Google" id="ProtNLM"/>
    </source>
</evidence>
<protein>
    <recommendedName>
        <fullName evidence="4">Outer membrane protein beta-barrel domain-containing protein</fullName>
    </recommendedName>
</protein>
<accession>A0A8J3G6G6</accession>
<dbReference type="RefSeq" id="WP_189583490.1">
    <property type="nucleotide sequence ID" value="NZ_BMYF01000017.1"/>
</dbReference>
<comment type="caution">
    <text evidence="2">The sequence shown here is derived from an EMBL/GenBank/DDBJ whole genome shotgun (WGS) entry which is preliminary data.</text>
</comment>
<reference evidence="2" key="1">
    <citation type="journal article" date="2014" name="Int. J. Syst. Evol. Microbiol.">
        <title>Complete genome sequence of Corynebacterium casei LMG S-19264T (=DSM 44701T), isolated from a smear-ripened cheese.</title>
        <authorList>
            <consortium name="US DOE Joint Genome Institute (JGI-PGF)"/>
            <person name="Walter F."/>
            <person name="Albersmeier A."/>
            <person name="Kalinowski J."/>
            <person name="Ruckert C."/>
        </authorList>
    </citation>
    <scope>NUCLEOTIDE SEQUENCE</scope>
    <source>
        <strain evidence="2">KCTC 23224</strain>
    </source>
</reference>
<proteinExistence type="predicted"/>
<gene>
    <name evidence="2" type="ORF">GCM10008106_26570</name>
</gene>
<feature type="signal peptide" evidence="1">
    <location>
        <begin position="1"/>
        <end position="20"/>
    </location>
</feature>
<dbReference type="Proteomes" id="UP000642809">
    <property type="component" value="Unassembled WGS sequence"/>
</dbReference>
<evidence type="ECO:0000313" key="3">
    <source>
        <dbReference type="Proteomes" id="UP000642809"/>
    </source>
</evidence>
<evidence type="ECO:0000256" key="1">
    <source>
        <dbReference type="SAM" id="SignalP"/>
    </source>
</evidence>